<dbReference type="Pfam" id="PF20200">
    <property type="entry name" value="DUF6562"/>
    <property type="match status" value="1"/>
</dbReference>
<evidence type="ECO:0000313" key="2">
    <source>
        <dbReference type="EMBL" id="MBB4042622.1"/>
    </source>
</evidence>
<feature type="domain" description="DUF6562" evidence="1">
    <location>
        <begin position="47"/>
        <end position="196"/>
    </location>
</feature>
<dbReference type="RefSeq" id="WP_183207616.1">
    <property type="nucleotide sequence ID" value="NZ_JACIER010000001.1"/>
</dbReference>
<evidence type="ECO:0000313" key="3">
    <source>
        <dbReference type="Proteomes" id="UP000560658"/>
    </source>
</evidence>
<organism evidence="2 3">
    <name type="scientific">Bacteroides reticulotermitis</name>
    <dbReference type="NCBI Taxonomy" id="1133319"/>
    <lineage>
        <taxon>Bacteria</taxon>
        <taxon>Pseudomonadati</taxon>
        <taxon>Bacteroidota</taxon>
        <taxon>Bacteroidia</taxon>
        <taxon>Bacteroidales</taxon>
        <taxon>Bacteroidaceae</taxon>
        <taxon>Bacteroides</taxon>
    </lineage>
</organism>
<proteinExistence type="predicted"/>
<dbReference type="InterPro" id="IPR046692">
    <property type="entry name" value="DUF6562"/>
</dbReference>
<dbReference type="EMBL" id="JACIER010000001">
    <property type="protein sequence ID" value="MBB4042622.1"/>
    <property type="molecule type" value="Genomic_DNA"/>
</dbReference>
<evidence type="ECO:0000259" key="1">
    <source>
        <dbReference type="Pfam" id="PF20200"/>
    </source>
</evidence>
<sequence length="572" mass="62192">MKNLFLIIAVIFTTLLTSCSKEEVMNSMEENKRVCIFADFPEDAATTRAQINIDATHKLRCILEVWTKEMSPALVHREEVAVEAGSIPPFEFDLKAGDYNCLLWADFIERDASATSVTSEGVTYEHFEELYYDTNNLQNVSIKHAEADNLFDTDLCDAFFAQLELKKEENGISKQLKLARPFSKLIVKEKDTEKFSELKKLKVVYEVPKGFNVLAGEPTGEVINAIHEKAFETGDTSQLLFTNYIFASSSPGGTSLGNMMLSFTTKGKIDCEVAAGSIVIKRNEKVNASGNLIMEGTVDPGDPDPEPGRNPLVGDYFFIDGTWDSELTAENVGKCWGIVYAIGLQPGDDIANYGETATGKEVLGYVMALKNINTSGMGLENSVHAVSGRPYLYKHTGGTVDGGVALFDPIAPDKVNFTGYTKTNELLNSTQFAGHATDWSYPALQALTTWRTSTAPTINNASEWYIPSIAQLYAAAGGCYGVAAVSGYPGVDKIDALNAAFDKAISMKAAEAFTTHTGAGYYVYTSCLNKQTATGPGPCLVQINKDGTTIKPKEHDAKAAQGVIRPMLTIIK</sequence>
<dbReference type="PROSITE" id="PS51257">
    <property type="entry name" value="PROKAR_LIPOPROTEIN"/>
    <property type="match status" value="1"/>
</dbReference>
<dbReference type="Proteomes" id="UP000560658">
    <property type="component" value="Unassembled WGS sequence"/>
</dbReference>
<accession>A0A840D2A6</accession>
<dbReference type="AlphaFoldDB" id="A0A840D2A6"/>
<reference evidence="2" key="1">
    <citation type="submission" date="2020-08" db="EMBL/GenBank/DDBJ databases">
        <title>Genomic Encyclopedia of Type Strains, Phase IV (KMG-IV): sequencing the most valuable type-strain genomes for metagenomic binning, comparative biology and taxonomic classification.</title>
        <authorList>
            <person name="Goeker M."/>
        </authorList>
    </citation>
    <scope>NUCLEOTIDE SEQUENCE [LARGE SCALE GENOMIC DNA]</scope>
    <source>
        <strain evidence="2">DSM 105720</strain>
    </source>
</reference>
<keyword evidence="3" id="KW-1185">Reference proteome</keyword>
<comment type="caution">
    <text evidence="2">The sequence shown here is derived from an EMBL/GenBank/DDBJ whole genome shotgun (WGS) entry which is preliminary data.</text>
</comment>
<protein>
    <recommendedName>
        <fullName evidence="1">DUF6562 domain-containing protein</fullName>
    </recommendedName>
</protein>
<name>A0A840D2A6_9BACE</name>
<gene>
    <name evidence="2" type="ORF">GGR06_000381</name>
</gene>